<reference evidence="1" key="2">
    <citation type="journal article" date="2010" name="Science">
        <title>The genome of the Western clawed frog Xenopus tropicalis.</title>
        <authorList>
            <person name="Hellsten U."/>
            <person name="Harland R.M."/>
            <person name="Gilchrist M.J."/>
            <person name="Hendrix D."/>
            <person name="Jurka J."/>
            <person name="Kapitonov V."/>
            <person name="Ovcharenko I."/>
            <person name="Putnam N.H."/>
            <person name="Shu S."/>
            <person name="Taher L."/>
            <person name="Blitz I.L."/>
            <person name="Blumberg B."/>
            <person name="Dichmann D.S."/>
            <person name="Dubchak I."/>
            <person name="Amaya E."/>
            <person name="Detter J.C."/>
            <person name="Fletcher R."/>
            <person name="Gerhard D.S."/>
            <person name="Goodstein D."/>
            <person name="Graves T."/>
            <person name="Grigoriev I.V."/>
            <person name="Grimwood J."/>
            <person name="Kawashima T."/>
            <person name="Lindquist E."/>
            <person name="Lucas S.M."/>
            <person name="Mead P.E."/>
            <person name="Mitros T."/>
            <person name="Ogino H."/>
            <person name="Ohta Y."/>
            <person name="Poliakov A.V."/>
            <person name="Pollet N."/>
            <person name="Robert J."/>
            <person name="Salamov A."/>
            <person name="Sater A.K."/>
            <person name="Schmutz J."/>
            <person name="Terry A."/>
            <person name="Vize P.D."/>
            <person name="Warren W.C."/>
            <person name="Wells D."/>
            <person name="Wills A."/>
            <person name="Wilson R.K."/>
            <person name="Zimmerman L.B."/>
            <person name="Zorn A.M."/>
            <person name="Grainger R."/>
            <person name="Grammer T."/>
            <person name="Khokha M.K."/>
            <person name="Richardson P.M."/>
            <person name="Rokhsar D.S."/>
        </authorList>
    </citation>
    <scope>NUCLEOTIDE SEQUENCE [LARGE SCALE GENOMIC DNA]</scope>
    <source>
        <strain evidence="1">Nigerian</strain>
    </source>
</reference>
<reference evidence="1" key="3">
    <citation type="submission" date="2016-05" db="EMBL/GenBank/DDBJ databases">
        <title>WGS assembly of Xenopus tropicalis.</title>
        <authorList>
            <person name="Sessions A."/>
            <person name="Jenkins J."/>
            <person name="Mitros T."/>
            <person name="Lyons J.T."/>
            <person name="Dichmann D.S."/>
            <person name="Robert J."/>
            <person name="Harland R.M."/>
            <person name="Rokhsar D.S."/>
        </authorList>
    </citation>
    <scope>NUCLEOTIDE SEQUENCE</scope>
    <source>
        <strain evidence="1">Nigerian</strain>
    </source>
</reference>
<proteinExistence type="predicted"/>
<dbReference type="EMBL" id="KV460738">
    <property type="protein sequence ID" value="OCA15744.1"/>
    <property type="molecule type" value="Genomic_DNA"/>
</dbReference>
<name>A0A1B8XYM8_XENTR</name>
<gene>
    <name evidence="1" type="ORF">XENTR_v90029266mg</name>
</gene>
<dbReference type="AlphaFoldDB" id="A0A1B8XYM8"/>
<protein>
    <submittedName>
        <fullName evidence="1">Uncharacterized protein</fullName>
    </submittedName>
</protein>
<accession>A0A1B8XYM8</accession>
<evidence type="ECO:0000313" key="1">
    <source>
        <dbReference type="EMBL" id="OCA15744.1"/>
    </source>
</evidence>
<organism evidence="1">
    <name type="scientific">Xenopus tropicalis</name>
    <name type="common">Western clawed frog</name>
    <name type="synonym">Silurana tropicalis</name>
    <dbReference type="NCBI Taxonomy" id="8364"/>
    <lineage>
        <taxon>Eukaryota</taxon>
        <taxon>Metazoa</taxon>
        <taxon>Chordata</taxon>
        <taxon>Craniata</taxon>
        <taxon>Vertebrata</taxon>
        <taxon>Euteleostomi</taxon>
        <taxon>Amphibia</taxon>
        <taxon>Batrachia</taxon>
        <taxon>Anura</taxon>
        <taxon>Pipoidea</taxon>
        <taxon>Pipidae</taxon>
        <taxon>Xenopodinae</taxon>
        <taxon>Xenopus</taxon>
        <taxon>Silurana</taxon>
    </lineage>
</organism>
<sequence>MGSFPHQKCTNKSLATCILLINVGGGGSLSTVIQVCPQDHHASDCWAYFYGIPQGPEMCTYSPSFLALALYVC</sequence>
<reference evidence="1" key="1">
    <citation type="submission" date="2009-11" db="EMBL/GenBank/DDBJ databases">
        <authorList>
            <consortium name="US DOE Joint Genome Institute (JGI-PGF)"/>
            <person name="Ottilar R."/>
            <person name="Schmutz J."/>
            <person name="Salamov A."/>
            <person name="Cheng J.F."/>
            <person name="Lucas S."/>
            <person name="Pitluck S."/>
            <person name="Gundlach H."/>
            <person name="Guo Y."/>
            <person name="Haberer G."/>
            <person name="Nasrallah J."/>
            <person name="Mayer K.F.X."/>
            <person name="van de Peer Y."/>
            <person name="Weigel D."/>
            <person name="Grigoriev I.V."/>
        </authorList>
    </citation>
    <scope>NUCLEOTIDE SEQUENCE</scope>
    <source>
        <strain evidence="1">Nigerian</strain>
    </source>
</reference>